<protein>
    <recommendedName>
        <fullName evidence="1">Transmembrane protein 135 N-terminal domain-containing protein</fullName>
    </recommendedName>
</protein>
<evidence type="ECO:0000313" key="3">
    <source>
        <dbReference type="Proteomes" id="UP000193380"/>
    </source>
</evidence>
<name>A0A060Z5D4_ONCMY</name>
<evidence type="ECO:0000259" key="1">
    <source>
        <dbReference type="Pfam" id="PF15982"/>
    </source>
</evidence>
<reference evidence="2" key="2">
    <citation type="submission" date="2014-03" db="EMBL/GenBank/DDBJ databases">
        <authorList>
            <person name="Genoscope - CEA"/>
        </authorList>
    </citation>
    <scope>NUCLEOTIDE SEQUENCE</scope>
</reference>
<dbReference type="AlphaFoldDB" id="A0A060Z5D4"/>
<dbReference type="PaxDb" id="8022-A0A060Z5D4"/>
<feature type="domain" description="Transmembrane protein 135 N-terminal" evidence="1">
    <location>
        <begin position="8"/>
        <end position="51"/>
    </location>
</feature>
<evidence type="ECO:0000313" key="2">
    <source>
        <dbReference type="EMBL" id="CDQ99263.1"/>
    </source>
</evidence>
<gene>
    <name evidence="2" type="ORF">GSONMT00048045001</name>
</gene>
<sequence length="63" mass="6814">MAALSKIPHSCYEIGHTWNPSCVMSTLEITAGALEVSFKIYAPLYLVSSSLQIHGQGDLSSRC</sequence>
<reference evidence="2" key="1">
    <citation type="journal article" date="2014" name="Nat. Commun.">
        <title>The rainbow trout genome provides novel insights into evolution after whole-genome duplication in vertebrates.</title>
        <authorList>
            <person name="Berthelot C."/>
            <person name="Brunet F."/>
            <person name="Chalopin D."/>
            <person name="Juanchich A."/>
            <person name="Bernard M."/>
            <person name="Noel B."/>
            <person name="Bento P."/>
            <person name="Da Silva C."/>
            <person name="Labadie K."/>
            <person name="Alberti A."/>
            <person name="Aury J.M."/>
            <person name="Louis A."/>
            <person name="Dehais P."/>
            <person name="Bardou P."/>
            <person name="Montfort J."/>
            <person name="Klopp C."/>
            <person name="Cabau C."/>
            <person name="Gaspin C."/>
            <person name="Thorgaard G.H."/>
            <person name="Boussaha M."/>
            <person name="Quillet E."/>
            <person name="Guyomard R."/>
            <person name="Galiana D."/>
            <person name="Bobe J."/>
            <person name="Volff J.N."/>
            <person name="Genet C."/>
            <person name="Wincker P."/>
            <person name="Jaillon O."/>
            <person name="Roest Crollius H."/>
            <person name="Guiguen Y."/>
        </authorList>
    </citation>
    <scope>NUCLEOTIDE SEQUENCE [LARGE SCALE GENOMIC DNA]</scope>
</reference>
<dbReference type="EMBL" id="FR944876">
    <property type="protein sequence ID" value="CDQ99263.1"/>
    <property type="molecule type" value="Genomic_DNA"/>
</dbReference>
<dbReference type="Pfam" id="PF15982">
    <property type="entry name" value="TMEM135_C_rich"/>
    <property type="match status" value="1"/>
</dbReference>
<dbReference type="Proteomes" id="UP000193380">
    <property type="component" value="Unassembled WGS sequence"/>
</dbReference>
<accession>A0A060Z5D4</accession>
<dbReference type="InterPro" id="IPR031926">
    <property type="entry name" value="TMEM135_N"/>
</dbReference>
<dbReference type="STRING" id="8022.A0A060Z5D4"/>
<organism evidence="2 3">
    <name type="scientific">Oncorhynchus mykiss</name>
    <name type="common">Rainbow trout</name>
    <name type="synonym">Salmo gairdneri</name>
    <dbReference type="NCBI Taxonomy" id="8022"/>
    <lineage>
        <taxon>Eukaryota</taxon>
        <taxon>Metazoa</taxon>
        <taxon>Chordata</taxon>
        <taxon>Craniata</taxon>
        <taxon>Vertebrata</taxon>
        <taxon>Euteleostomi</taxon>
        <taxon>Actinopterygii</taxon>
        <taxon>Neopterygii</taxon>
        <taxon>Teleostei</taxon>
        <taxon>Protacanthopterygii</taxon>
        <taxon>Salmoniformes</taxon>
        <taxon>Salmonidae</taxon>
        <taxon>Salmoninae</taxon>
        <taxon>Oncorhynchus</taxon>
    </lineage>
</organism>
<proteinExistence type="predicted"/>